<dbReference type="EMBL" id="CP037452">
    <property type="protein sequence ID" value="QDV53688.1"/>
    <property type="molecule type" value="Genomic_DNA"/>
</dbReference>
<name>A0A518IKR1_9PLAN</name>
<proteinExistence type="predicted"/>
<reference evidence="1 2" key="1">
    <citation type="submission" date="2019-03" db="EMBL/GenBank/DDBJ databases">
        <title>Deep-cultivation of Planctomycetes and their phenomic and genomic characterization uncovers novel biology.</title>
        <authorList>
            <person name="Wiegand S."/>
            <person name="Jogler M."/>
            <person name="Boedeker C."/>
            <person name="Pinto D."/>
            <person name="Vollmers J."/>
            <person name="Rivas-Marin E."/>
            <person name="Kohn T."/>
            <person name="Peeters S.H."/>
            <person name="Heuer A."/>
            <person name="Rast P."/>
            <person name="Oberbeckmann S."/>
            <person name="Bunk B."/>
            <person name="Jeske O."/>
            <person name="Meyerdierks A."/>
            <person name="Storesund J.E."/>
            <person name="Kallscheuer N."/>
            <person name="Luecker S."/>
            <person name="Lage O.M."/>
            <person name="Pohl T."/>
            <person name="Merkel B.J."/>
            <person name="Hornburger P."/>
            <person name="Mueller R.-W."/>
            <person name="Bruemmer F."/>
            <person name="Labrenz M."/>
            <person name="Spormann A.M."/>
            <person name="Op den Camp H."/>
            <person name="Overmann J."/>
            <person name="Amann R."/>
            <person name="Jetten M.S.M."/>
            <person name="Mascher T."/>
            <person name="Medema M.H."/>
            <person name="Devos D.P."/>
            <person name="Kaster A.-K."/>
            <person name="Ovreas L."/>
            <person name="Rohde M."/>
            <person name="Galperin M.Y."/>
            <person name="Jogler C."/>
        </authorList>
    </citation>
    <scope>NUCLEOTIDE SEQUENCE [LARGE SCALE GENOMIC DNA]</scope>
    <source>
        <strain evidence="1 2">Enr17</strain>
    </source>
</reference>
<sequence length="133" mass="15145">MVENRLLLTVPISNINEPISTNVYNIFIGSENDRFYSTVDTTEENHENIKNNSDEFQIADDELKESTLELIVKAIKKAIPEGTGISVHHENGELFYLINTSDKNDMLNIEKIISVCTQVDFSPTQVEELKKQE</sequence>
<protein>
    <submittedName>
        <fullName evidence="1">Uncharacterized protein</fullName>
    </submittedName>
</protein>
<dbReference type="AlphaFoldDB" id="A0A518IKR1"/>
<organism evidence="1 2">
    <name type="scientific">Gimesia fumaroli</name>
    <dbReference type="NCBI Taxonomy" id="2527976"/>
    <lineage>
        <taxon>Bacteria</taxon>
        <taxon>Pseudomonadati</taxon>
        <taxon>Planctomycetota</taxon>
        <taxon>Planctomycetia</taxon>
        <taxon>Planctomycetales</taxon>
        <taxon>Planctomycetaceae</taxon>
        <taxon>Gimesia</taxon>
    </lineage>
</organism>
<evidence type="ECO:0000313" key="1">
    <source>
        <dbReference type="EMBL" id="QDV53688.1"/>
    </source>
</evidence>
<gene>
    <name evidence="1" type="ORF">Enr17x_57690</name>
</gene>
<evidence type="ECO:0000313" key="2">
    <source>
        <dbReference type="Proteomes" id="UP000318313"/>
    </source>
</evidence>
<dbReference type="KEGG" id="gfm:Enr17x_57690"/>
<dbReference type="Proteomes" id="UP000318313">
    <property type="component" value="Chromosome"/>
</dbReference>
<accession>A0A518IKR1</accession>
<keyword evidence="2" id="KW-1185">Reference proteome</keyword>